<dbReference type="InterPro" id="IPR013087">
    <property type="entry name" value="Znf_C2H2_type"/>
</dbReference>
<feature type="compositionally biased region" description="Pro residues" evidence="2">
    <location>
        <begin position="246"/>
        <end position="269"/>
    </location>
</feature>
<feature type="domain" description="C2H2-type" evidence="3">
    <location>
        <begin position="92"/>
        <end position="120"/>
    </location>
</feature>
<dbReference type="InterPro" id="IPR036236">
    <property type="entry name" value="Znf_C2H2_sf"/>
</dbReference>
<evidence type="ECO:0000259" key="3">
    <source>
        <dbReference type="PROSITE" id="PS50157"/>
    </source>
</evidence>
<dbReference type="SUPFAM" id="SSF57667">
    <property type="entry name" value="beta-beta-alpha zinc fingers"/>
    <property type="match status" value="1"/>
</dbReference>
<dbReference type="PROSITE" id="PS00028">
    <property type="entry name" value="ZINC_FINGER_C2H2_1"/>
    <property type="match status" value="1"/>
</dbReference>
<gene>
    <name evidence="4" type="ORF">SISSUDRAFT_1062970</name>
</gene>
<proteinExistence type="predicted"/>
<dbReference type="AlphaFoldDB" id="A0A166CAE4"/>
<keyword evidence="1" id="KW-0863">Zinc-finger</keyword>
<dbReference type="Proteomes" id="UP000076798">
    <property type="component" value="Unassembled WGS sequence"/>
</dbReference>
<feature type="compositionally biased region" description="Basic and acidic residues" evidence="2">
    <location>
        <begin position="1"/>
        <end position="14"/>
    </location>
</feature>
<evidence type="ECO:0000256" key="1">
    <source>
        <dbReference type="PROSITE-ProRule" id="PRU00042"/>
    </source>
</evidence>
<keyword evidence="1" id="KW-0862">Zinc</keyword>
<organism evidence="4 5">
    <name type="scientific">Sistotremastrum suecicum HHB10207 ss-3</name>
    <dbReference type="NCBI Taxonomy" id="1314776"/>
    <lineage>
        <taxon>Eukaryota</taxon>
        <taxon>Fungi</taxon>
        <taxon>Dikarya</taxon>
        <taxon>Basidiomycota</taxon>
        <taxon>Agaricomycotina</taxon>
        <taxon>Agaricomycetes</taxon>
        <taxon>Sistotremastrales</taxon>
        <taxon>Sistotremastraceae</taxon>
        <taxon>Sistotremastrum</taxon>
    </lineage>
</organism>
<accession>A0A166CAE4</accession>
<dbReference type="PROSITE" id="PS50157">
    <property type="entry name" value="ZINC_FINGER_C2H2_2"/>
    <property type="match status" value="1"/>
</dbReference>
<feature type="compositionally biased region" description="Basic and acidic residues" evidence="2">
    <location>
        <begin position="209"/>
        <end position="219"/>
    </location>
</feature>
<evidence type="ECO:0000313" key="5">
    <source>
        <dbReference type="Proteomes" id="UP000076798"/>
    </source>
</evidence>
<dbReference type="Gene3D" id="3.30.160.60">
    <property type="entry name" value="Classic Zinc Finger"/>
    <property type="match status" value="1"/>
</dbReference>
<feature type="region of interest" description="Disordered" evidence="2">
    <location>
        <begin position="396"/>
        <end position="420"/>
    </location>
</feature>
<name>A0A166CAE4_9AGAM</name>
<dbReference type="SMART" id="SM00355">
    <property type="entry name" value="ZnF_C2H2"/>
    <property type="match status" value="3"/>
</dbReference>
<evidence type="ECO:0000256" key="2">
    <source>
        <dbReference type="SAM" id="MobiDB-lite"/>
    </source>
</evidence>
<dbReference type="GO" id="GO:0008270">
    <property type="term" value="F:zinc ion binding"/>
    <property type="evidence" value="ECO:0007669"/>
    <property type="project" value="UniProtKB-KW"/>
</dbReference>
<feature type="region of interest" description="Disordered" evidence="2">
    <location>
        <begin position="1"/>
        <end position="29"/>
    </location>
</feature>
<protein>
    <recommendedName>
        <fullName evidence="3">C2H2-type domain-containing protein</fullName>
    </recommendedName>
</protein>
<keyword evidence="1" id="KW-0479">Metal-binding</keyword>
<sequence>MGKRKRSDDTGNEKGKKRARTSPDEQVVCETCGESVPQASMREHESTHRRRIVRYPTPIRCPFEGCPYVAATKNPTQSMKDHSSKHSESKEWKCDLCGRMYKYRSSWETHQTKKHGREGRSGPTTLTRSHVHPEPPSFDIPSPICWTRPTPNPSHNSHFPHPRSDTLPPPPFLVPSQNRASLADDHAGAPTRRPAPVHSTSPPLFLPHMRPDTMDHLEMSDWPTAGNSSSRQISHYYPRVVNPRGPFQPPPGPPPPSYHYPPPPYPPPVSHSEIPDMGAWSSMVHHQVHHPAPSGAPPEHQTPYEAPWLDHIPPHASYRTPNESVPYADPFSFPQPGGGGYPVENPYLTLSLEGEYGFHEDLDPGLSFAPNMGNEGGGDPGPSTFAHWSEYLNNECGIDEGGDEIDHAEGGPWLDHGPGG</sequence>
<dbReference type="EMBL" id="KV428087">
    <property type="protein sequence ID" value="KZT37252.1"/>
    <property type="molecule type" value="Genomic_DNA"/>
</dbReference>
<reference evidence="4 5" key="1">
    <citation type="journal article" date="2016" name="Mol. Biol. Evol.">
        <title>Comparative Genomics of Early-Diverging Mushroom-Forming Fungi Provides Insights into the Origins of Lignocellulose Decay Capabilities.</title>
        <authorList>
            <person name="Nagy L.G."/>
            <person name="Riley R."/>
            <person name="Tritt A."/>
            <person name="Adam C."/>
            <person name="Daum C."/>
            <person name="Floudas D."/>
            <person name="Sun H."/>
            <person name="Yadav J.S."/>
            <person name="Pangilinan J."/>
            <person name="Larsson K.H."/>
            <person name="Matsuura K."/>
            <person name="Barry K."/>
            <person name="Labutti K."/>
            <person name="Kuo R."/>
            <person name="Ohm R.A."/>
            <person name="Bhattacharya S.S."/>
            <person name="Shirouzu T."/>
            <person name="Yoshinaga Y."/>
            <person name="Martin F.M."/>
            <person name="Grigoriev I.V."/>
            <person name="Hibbett D.S."/>
        </authorList>
    </citation>
    <scope>NUCLEOTIDE SEQUENCE [LARGE SCALE GENOMIC DNA]</scope>
    <source>
        <strain evidence="4 5">HHB10207 ss-3</strain>
    </source>
</reference>
<evidence type="ECO:0000313" key="4">
    <source>
        <dbReference type="EMBL" id="KZT37252.1"/>
    </source>
</evidence>
<feature type="region of interest" description="Disordered" evidence="2">
    <location>
        <begin position="108"/>
        <end position="273"/>
    </location>
</feature>
<keyword evidence="5" id="KW-1185">Reference proteome</keyword>